<dbReference type="Gene3D" id="1.50.10.20">
    <property type="match status" value="1"/>
</dbReference>
<evidence type="ECO:0008006" key="3">
    <source>
        <dbReference type="Google" id="ProtNLM"/>
    </source>
</evidence>
<sequence>MNVTKSISFLEEAITLGDKIARRGDSVLDPLKSDRKQHASASLANGVSGVTLFLIELYRQTQDPRYISLANQAVKNLVRFVNTQPAADYSFAHGRMGVAYTLLQFYKVSLNAVCLDEAKKIAQKSAEQYLNNPGTFNTFHKGRAGSLLVLLHLHALTDEKWVLDLINLYVNKLMRDVRHGRQGLYWKSAQVNAHSECGFPLGASGIGYVLLELGRYFENDTFYTFAEQVFFFEDYYRSEERNNWPNQSAETRNAEDYFIQRENFKTGNFEAFRQSEDLVSYNGAAGIGLARSRAYELLGKTRYRTDMDNVFDKVSTTMSDLPAYGLYDGKIGCGMFALEAYRITKDVKYLQFAKRTARELSYGVDYSTQVEGREDFSLYHGMSGVGYFYMMLQNPFDTTSLVLPGLEFPIGDAHETSAMPFIGMSRVELAKRLLGKIFYRTIFMLENLAPAAWREFLNVAIGEADIKNRFMMFAEAVIPTLDEKYIQAISDIFNLERAKVRLEDNMISESFVQMNEIMALEKAEALVGQPDGLCEDVWLSLADNIVQVQTSINPNMKVDLGFSENVFKSDRQHTVLLKATSRVSMVKDIRQTTLEFKTRRNDAHVQEIYPNKVQSLLLSRLNESCQVKTLMNDISKICHVALTSEDAMTPAAVLRQIKDDLIAGILVANPTASV</sequence>
<dbReference type="InterPro" id="IPR007822">
    <property type="entry name" value="LANC-like"/>
</dbReference>
<protein>
    <recommendedName>
        <fullName evidence="3">Lanthionine synthetase C-like protein</fullName>
    </recommendedName>
</protein>
<evidence type="ECO:0000313" key="1">
    <source>
        <dbReference type="EMBL" id="MBL0741383.1"/>
    </source>
</evidence>
<dbReference type="PANTHER" id="PTHR12736">
    <property type="entry name" value="LANC-LIKE PROTEIN"/>
    <property type="match status" value="1"/>
</dbReference>
<dbReference type="Proteomes" id="UP000613030">
    <property type="component" value="Unassembled WGS sequence"/>
</dbReference>
<name>A0ABS1KQ02_9BACT</name>
<dbReference type="PRINTS" id="PR01950">
    <property type="entry name" value="LANCSUPER"/>
</dbReference>
<dbReference type="RefSeq" id="WP_202008730.1">
    <property type="nucleotide sequence ID" value="NZ_JAERRB010000002.1"/>
</dbReference>
<proteinExistence type="predicted"/>
<keyword evidence="2" id="KW-1185">Reference proteome</keyword>
<dbReference type="Pfam" id="PF05147">
    <property type="entry name" value="LANC_like"/>
    <property type="match status" value="1"/>
</dbReference>
<comment type="caution">
    <text evidence="1">The sequence shown here is derived from an EMBL/GenBank/DDBJ whole genome shotgun (WGS) entry which is preliminary data.</text>
</comment>
<gene>
    <name evidence="1" type="ORF">JI741_09135</name>
</gene>
<dbReference type="SMART" id="SM01260">
    <property type="entry name" value="LANC_like"/>
    <property type="match status" value="1"/>
</dbReference>
<dbReference type="PANTHER" id="PTHR12736:SF7">
    <property type="entry name" value="LANC-LIKE PROTEIN 3"/>
    <property type="match status" value="1"/>
</dbReference>
<accession>A0ABS1KQ02</accession>
<organism evidence="1 2">
    <name type="scientific">Chryseolinea lacunae</name>
    <dbReference type="NCBI Taxonomy" id="2801331"/>
    <lineage>
        <taxon>Bacteria</taxon>
        <taxon>Pseudomonadati</taxon>
        <taxon>Bacteroidota</taxon>
        <taxon>Cytophagia</taxon>
        <taxon>Cytophagales</taxon>
        <taxon>Fulvivirgaceae</taxon>
        <taxon>Chryseolinea</taxon>
    </lineage>
</organism>
<dbReference type="EMBL" id="JAERRB010000002">
    <property type="protein sequence ID" value="MBL0741383.1"/>
    <property type="molecule type" value="Genomic_DNA"/>
</dbReference>
<reference evidence="1 2" key="1">
    <citation type="submission" date="2021-01" db="EMBL/GenBank/DDBJ databases">
        <title>Chryseolinea sp. Jin1 Genome sequencing and assembly.</title>
        <authorList>
            <person name="Kim I."/>
        </authorList>
    </citation>
    <scope>NUCLEOTIDE SEQUENCE [LARGE SCALE GENOMIC DNA]</scope>
    <source>
        <strain evidence="1 2">Jin1</strain>
    </source>
</reference>
<evidence type="ECO:0000313" key="2">
    <source>
        <dbReference type="Proteomes" id="UP000613030"/>
    </source>
</evidence>
<dbReference type="SUPFAM" id="SSF158745">
    <property type="entry name" value="LanC-like"/>
    <property type="match status" value="1"/>
</dbReference>